<dbReference type="InterPro" id="IPR009057">
    <property type="entry name" value="Homeodomain-like_sf"/>
</dbReference>
<dbReference type="GO" id="GO:0000976">
    <property type="term" value="F:transcription cis-regulatory region binding"/>
    <property type="evidence" value="ECO:0007669"/>
    <property type="project" value="TreeGrafter"/>
</dbReference>
<dbReference type="PANTHER" id="PTHR30055:SF239">
    <property type="entry name" value="TRANSCRIPTIONAL REGULATORY PROTEIN"/>
    <property type="match status" value="1"/>
</dbReference>
<reference evidence="6" key="2">
    <citation type="journal article" date="2019" name="Genome Biol. Evol.">
        <title>Day and night: Metabolic profiles and evolutionary relationships of six axenic non-marine cyanobacteria.</title>
        <authorList>
            <person name="Will S.E."/>
            <person name="Henke P."/>
            <person name="Boedeker C."/>
            <person name="Huang S."/>
            <person name="Brinkmann H."/>
            <person name="Rohde M."/>
            <person name="Jarek M."/>
            <person name="Friedl T."/>
            <person name="Seufert S."/>
            <person name="Schumacher M."/>
            <person name="Overmann J."/>
            <person name="Neumann-Schaal M."/>
            <person name="Petersen J."/>
        </authorList>
    </citation>
    <scope>NUCLEOTIDE SEQUENCE [LARGE SCALE GENOMIC DNA]</scope>
    <source>
        <strain evidence="6">PCC 7102</strain>
    </source>
</reference>
<dbReference type="Gene3D" id="1.10.357.10">
    <property type="entry name" value="Tetracycline Repressor, domain 2"/>
    <property type="match status" value="1"/>
</dbReference>
<dbReference type="InterPro" id="IPR001647">
    <property type="entry name" value="HTH_TetR"/>
</dbReference>
<dbReference type="SUPFAM" id="SSF48498">
    <property type="entry name" value="Tetracyclin repressor-like, C-terminal domain"/>
    <property type="match status" value="1"/>
</dbReference>
<keyword evidence="1" id="KW-0805">Transcription regulation</keyword>
<keyword evidence="2 4" id="KW-0238">DNA-binding</keyword>
<evidence type="ECO:0000256" key="1">
    <source>
        <dbReference type="ARBA" id="ARBA00023015"/>
    </source>
</evidence>
<dbReference type="Proteomes" id="UP000271624">
    <property type="component" value="Unassembled WGS sequence"/>
</dbReference>
<dbReference type="EMBL" id="RSCL01000004">
    <property type="protein sequence ID" value="RUT07622.1"/>
    <property type="molecule type" value="Genomic_DNA"/>
</dbReference>
<proteinExistence type="predicted"/>
<dbReference type="Gene3D" id="1.10.10.60">
    <property type="entry name" value="Homeodomain-like"/>
    <property type="match status" value="1"/>
</dbReference>
<dbReference type="InterPro" id="IPR036271">
    <property type="entry name" value="Tet_transcr_reg_TetR-rel_C_sf"/>
</dbReference>
<feature type="DNA-binding region" description="H-T-H motif" evidence="4">
    <location>
        <begin position="31"/>
        <end position="50"/>
    </location>
</feature>
<dbReference type="Pfam" id="PF13305">
    <property type="entry name" value="TetR_C_33"/>
    <property type="match status" value="1"/>
</dbReference>
<evidence type="ECO:0000256" key="4">
    <source>
        <dbReference type="PROSITE-ProRule" id="PRU00335"/>
    </source>
</evidence>
<reference evidence="6" key="1">
    <citation type="submission" date="2018-12" db="EMBL/GenBank/DDBJ databases">
        <authorList>
            <person name="Will S."/>
            <person name="Neumann-Schaal M."/>
            <person name="Henke P."/>
        </authorList>
    </citation>
    <scope>NUCLEOTIDE SEQUENCE</scope>
    <source>
        <strain evidence="6">PCC 7102</strain>
    </source>
</reference>
<comment type="caution">
    <text evidence="6">The sequence shown here is derived from an EMBL/GenBank/DDBJ whole genome shotgun (WGS) entry which is preliminary data.</text>
</comment>
<organism evidence="6 7">
    <name type="scientific">Dulcicalothrix desertica PCC 7102</name>
    <dbReference type="NCBI Taxonomy" id="232991"/>
    <lineage>
        <taxon>Bacteria</taxon>
        <taxon>Bacillati</taxon>
        <taxon>Cyanobacteriota</taxon>
        <taxon>Cyanophyceae</taxon>
        <taxon>Nostocales</taxon>
        <taxon>Calotrichaceae</taxon>
        <taxon>Dulcicalothrix</taxon>
    </lineage>
</organism>
<dbReference type="InterPro" id="IPR025996">
    <property type="entry name" value="MT1864/Rv1816-like_C"/>
</dbReference>
<keyword evidence="7" id="KW-1185">Reference proteome</keyword>
<dbReference type="PROSITE" id="PS50977">
    <property type="entry name" value="HTH_TETR_2"/>
    <property type="match status" value="1"/>
</dbReference>
<dbReference type="SUPFAM" id="SSF46689">
    <property type="entry name" value="Homeodomain-like"/>
    <property type="match status" value="1"/>
</dbReference>
<feature type="domain" description="HTH tetR-type" evidence="5">
    <location>
        <begin position="8"/>
        <end position="68"/>
    </location>
</feature>
<protein>
    <submittedName>
        <fullName evidence="6">TetR family transcriptional regulator</fullName>
    </submittedName>
</protein>
<gene>
    <name evidence="6" type="ORF">DSM106972_018820</name>
</gene>
<name>A0A433VNL2_9CYAN</name>
<dbReference type="OrthoDB" id="509229at2"/>
<evidence type="ECO:0000256" key="2">
    <source>
        <dbReference type="ARBA" id="ARBA00023125"/>
    </source>
</evidence>
<evidence type="ECO:0000256" key="3">
    <source>
        <dbReference type="ARBA" id="ARBA00023163"/>
    </source>
</evidence>
<keyword evidence="3" id="KW-0804">Transcription</keyword>
<dbReference type="AlphaFoldDB" id="A0A433VNL2"/>
<accession>A0A433VNL2</accession>
<dbReference type="PANTHER" id="PTHR30055">
    <property type="entry name" value="HTH-TYPE TRANSCRIPTIONAL REGULATOR RUTR"/>
    <property type="match status" value="1"/>
</dbReference>
<evidence type="ECO:0000313" key="7">
    <source>
        <dbReference type="Proteomes" id="UP000271624"/>
    </source>
</evidence>
<dbReference type="GO" id="GO:0003700">
    <property type="term" value="F:DNA-binding transcription factor activity"/>
    <property type="evidence" value="ECO:0007669"/>
    <property type="project" value="TreeGrafter"/>
</dbReference>
<sequence>MPRPKGQTLTQRDIVEAAIACLHKEGESGLGVNRVARELGIQAPSIYNHFSGNEALRRAVVLEGWRRFLDVYFQNTEGIEDKKELLKTAAYTYRSCARESPALYRVVTNHPLQLEDPEFAPIIERLIAFYAKVFGGFALSQDEMIHAARMFNSTLHGFVLADKAGLFLFSQSVDDSFEWIVETLINAIERK</sequence>
<dbReference type="InterPro" id="IPR050109">
    <property type="entry name" value="HTH-type_TetR-like_transc_reg"/>
</dbReference>
<evidence type="ECO:0000259" key="5">
    <source>
        <dbReference type="PROSITE" id="PS50977"/>
    </source>
</evidence>
<dbReference type="RefSeq" id="WP_127080511.1">
    <property type="nucleotide sequence ID" value="NZ_RSCL01000004.1"/>
</dbReference>
<dbReference type="Pfam" id="PF00440">
    <property type="entry name" value="TetR_N"/>
    <property type="match status" value="1"/>
</dbReference>
<evidence type="ECO:0000313" key="6">
    <source>
        <dbReference type="EMBL" id="RUT07622.1"/>
    </source>
</evidence>